<organism evidence="1 2">
    <name type="scientific">Araneus ventricosus</name>
    <name type="common">Orbweaver spider</name>
    <name type="synonym">Epeira ventricosa</name>
    <dbReference type="NCBI Taxonomy" id="182803"/>
    <lineage>
        <taxon>Eukaryota</taxon>
        <taxon>Metazoa</taxon>
        <taxon>Ecdysozoa</taxon>
        <taxon>Arthropoda</taxon>
        <taxon>Chelicerata</taxon>
        <taxon>Arachnida</taxon>
        <taxon>Araneae</taxon>
        <taxon>Araneomorphae</taxon>
        <taxon>Entelegynae</taxon>
        <taxon>Araneoidea</taxon>
        <taxon>Araneidae</taxon>
        <taxon>Araneus</taxon>
    </lineage>
</organism>
<dbReference type="AlphaFoldDB" id="A0A4Y2FIW4"/>
<proteinExistence type="predicted"/>
<dbReference type="Proteomes" id="UP000499080">
    <property type="component" value="Unassembled WGS sequence"/>
</dbReference>
<name>A0A4Y2FIW4_ARAVE</name>
<dbReference type="EMBL" id="BGPR01000900">
    <property type="protein sequence ID" value="GBM39524.1"/>
    <property type="molecule type" value="Genomic_DNA"/>
</dbReference>
<evidence type="ECO:0000313" key="1">
    <source>
        <dbReference type="EMBL" id="GBM39524.1"/>
    </source>
</evidence>
<reference evidence="1 2" key="1">
    <citation type="journal article" date="2019" name="Sci. Rep.">
        <title>Orb-weaving spider Araneus ventricosus genome elucidates the spidroin gene catalogue.</title>
        <authorList>
            <person name="Kono N."/>
            <person name="Nakamura H."/>
            <person name="Ohtoshi R."/>
            <person name="Moran D.A.P."/>
            <person name="Shinohara A."/>
            <person name="Yoshida Y."/>
            <person name="Fujiwara M."/>
            <person name="Mori M."/>
            <person name="Tomita M."/>
            <person name="Arakawa K."/>
        </authorList>
    </citation>
    <scope>NUCLEOTIDE SEQUENCE [LARGE SCALE GENOMIC DNA]</scope>
</reference>
<comment type="caution">
    <text evidence="1">The sequence shown here is derived from an EMBL/GenBank/DDBJ whole genome shotgun (WGS) entry which is preliminary data.</text>
</comment>
<protein>
    <submittedName>
        <fullName evidence="1">Uncharacterized protein</fullName>
    </submittedName>
</protein>
<evidence type="ECO:0000313" key="2">
    <source>
        <dbReference type="Proteomes" id="UP000499080"/>
    </source>
</evidence>
<sequence>MHTMVTENRQQRKFKPVWCDFDGDAVLLPRYRNPVYRLSQCVTCYKLFWRVALPSCPRKQTTISCPCDIRLRSPPNGLQQTYGECHLHDNL</sequence>
<gene>
    <name evidence="1" type="ORF">AVEN_270708_1</name>
</gene>
<accession>A0A4Y2FIW4</accession>
<keyword evidence="2" id="KW-1185">Reference proteome</keyword>